<dbReference type="PROSITE" id="PS51318">
    <property type="entry name" value="TAT"/>
    <property type="match status" value="1"/>
</dbReference>
<feature type="chain" id="PRO_5046030831" description="SLH domain-containing protein" evidence="1">
    <location>
        <begin position="38"/>
        <end position="598"/>
    </location>
</feature>
<gene>
    <name evidence="3" type="ORF">D3230_05320</name>
</gene>
<dbReference type="PROSITE" id="PS51272">
    <property type="entry name" value="SLH"/>
    <property type="match status" value="3"/>
</dbReference>
<reference evidence="3 4" key="1">
    <citation type="submission" date="2018-09" db="EMBL/GenBank/DDBJ databases">
        <title>Comparative genomics of Leucobacter spp.</title>
        <authorList>
            <person name="Reis A.C."/>
            <person name="Kolvenbach B.A."/>
            <person name="Corvini P.F.X."/>
            <person name="Nunes O.C."/>
        </authorList>
    </citation>
    <scope>NUCLEOTIDE SEQUENCE [LARGE SCALE GENOMIC DNA]</scope>
    <source>
        <strain evidence="3 4">TAN 31504</strain>
    </source>
</reference>
<evidence type="ECO:0000313" key="4">
    <source>
        <dbReference type="Proteomes" id="UP001645859"/>
    </source>
</evidence>
<keyword evidence="1" id="KW-0732">Signal</keyword>
<evidence type="ECO:0000256" key="1">
    <source>
        <dbReference type="SAM" id="SignalP"/>
    </source>
</evidence>
<dbReference type="EMBL" id="QYAC01000002">
    <property type="protein sequence ID" value="MBL3678717.1"/>
    <property type="molecule type" value="Genomic_DNA"/>
</dbReference>
<feature type="domain" description="SLH" evidence="2">
    <location>
        <begin position="474"/>
        <end position="541"/>
    </location>
</feature>
<evidence type="ECO:0000259" key="2">
    <source>
        <dbReference type="PROSITE" id="PS51272"/>
    </source>
</evidence>
<comment type="caution">
    <text evidence="3">The sequence shown here is derived from an EMBL/GenBank/DDBJ whole genome shotgun (WGS) entry which is preliminary data.</text>
</comment>
<organism evidence="3 4">
    <name type="scientific">Leucobacter chromiireducens subsp. solipictus</name>
    <dbReference type="NCBI Taxonomy" id="398235"/>
    <lineage>
        <taxon>Bacteria</taxon>
        <taxon>Bacillati</taxon>
        <taxon>Actinomycetota</taxon>
        <taxon>Actinomycetes</taxon>
        <taxon>Micrococcales</taxon>
        <taxon>Microbacteriaceae</taxon>
        <taxon>Leucobacter</taxon>
    </lineage>
</organism>
<feature type="domain" description="SLH" evidence="2">
    <location>
        <begin position="543"/>
        <end position="598"/>
    </location>
</feature>
<feature type="signal peptide" evidence="1">
    <location>
        <begin position="1"/>
        <end position="37"/>
    </location>
</feature>
<dbReference type="RefSeq" id="WP_202343963.1">
    <property type="nucleotide sequence ID" value="NZ_BAAAPI010000008.1"/>
</dbReference>
<feature type="domain" description="SLH" evidence="2">
    <location>
        <begin position="408"/>
        <end position="473"/>
    </location>
</feature>
<accession>A0ABS1SDU6</accession>
<sequence length="598" mass="63255">MTAHTSWRRRSASVLATATAVLLAASGALMAPAAAFAEEAPAGPTITVTPNVDLDRSGATVTVSGSGYDPNKPIYVTTCADIALEQLDFTYINKGCTSGAKQIKLGAESTPGTDAFQTDGTFSTTLQVAPKAGAESTAVFTIANHLAMQDRSQDAKAVLNFAAEAAVPSAVSTVAAATTAGLTVATDLANIPGPNGAYVAVIEAGTSGNISRDNMGVASAWVRPADLVDGAAQNSLEVPSAGLDRTKNYEVLVWKGHTMPGADTTLSLAPLVVSAAQWDAVFPPVVAPASSVTAQVSATKTGLTLDAEIKNVFNADGAYITVIEAGKIGDVNQQDMGIGAEWVRGSAFSEGAAKVKLTLPKAELDRKKQYEVIVWPSKSFPNSANLLAQTKLNVTKAQWDTVFPTVAPKIPFTDMKSGDKFYKEISWMYTSKLSTGMKQPDGSVIYAPKQNVSREAMAAFLFRQYAKPGYKAPAKSPFTDVKTSDKFYKEIAWMKDAKISTGVKQANGTVKYLPKSSITREAMAAFMYRIDEGSKPATPKVSPFSDMKPGDKFFKEIAWMHSSGLSTGIKQPSGKPTYAPKSNVTREAMAAFLYRAQP</sequence>
<dbReference type="InterPro" id="IPR001119">
    <property type="entry name" value="SLH_dom"/>
</dbReference>
<dbReference type="Proteomes" id="UP001645859">
    <property type="component" value="Unassembled WGS sequence"/>
</dbReference>
<proteinExistence type="predicted"/>
<dbReference type="InterPro" id="IPR006311">
    <property type="entry name" value="TAT_signal"/>
</dbReference>
<protein>
    <recommendedName>
        <fullName evidence="2">SLH domain-containing protein</fullName>
    </recommendedName>
</protein>
<dbReference type="Pfam" id="PF00395">
    <property type="entry name" value="SLH"/>
    <property type="match status" value="3"/>
</dbReference>
<dbReference type="InterPro" id="IPR027273">
    <property type="entry name" value="Neocarzinostatin-like"/>
</dbReference>
<name>A0ABS1SDU6_9MICO</name>
<keyword evidence="4" id="KW-1185">Reference proteome</keyword>
<dbReference type="Gene3D" id="2.60.40.230">
    <property type="entry name" value="Neocarzinostatin-like"/>
    <property type="match status" value="1"/>
</dbReference>
<evidence type="ECO:0000313" key="3">
    <source>
        <dbReference type="EMBL" id="MBL3678717.1"/>
    </source>
</evidence>
<dbReference type="SUPFAM" id="SSF49319">
    <property type="entry name" value="Actinoxanthin-like"/>
    <property type="match status" value="1"/>
</dbReference>